<name>A0A8S2QE37_9BILA</name>
<organism evidence="1 2">
    <name type="scientific">Didymodactylos carnosus</name>
    <dbReference type="NCBI Taxonomy" id="1234261"/>
    <lineage>
        <taxon>Eukaryota</taxon>
        <taxon>Metazoa</taxon>
        <taxon>Spiralia</taxon>
        <taxon>Gnathifera</taxon>
        <taxon>Rotifera</taxon>
        <taxon>Eurotatoria</taxon>
        <taxon>Bdelloidea</taxon>
        <taxon>Philodinida</taxon>
        <taxon>Philodinidae</taxon>
        <taxon>Didymodactylos</taxon>
    </lineage>
</organism>
<proteinExistence type="predicted"/>
<dbReference type="Proteomes" id="UP000681722">
    <property type="component" value="Unassembled WGS sequence"/>
</dbReference>
<gene>
    <name evidence="1" type="ORF">SRO942_LOCUS28547</name>
</gene>
<dbReference type="EMBL" id="CAJOBC010033278">
    <property type="protein sequence ID" value="CAF4099546.1"/>
    <property type="molecule type" value="Genomic_DNA"/>
</dbReference>
<reference evidence="1" key="1">
    <citation type="submission" date="2021-02" db="EMBL/GenBank/DDBJ databases">
        <authorList>
            <person name="Nowell W R."/>
        </authorList>
    </citation>
    <scope>NUCLEOTIDE SEQUENCE</scope>
</reference>
<dbReference type="AlphaFoldDB" id="A0A8S2QE37"/>
<protein>
    <submittedName>
        <fullName evidence="1">Uncharacterized protein</fullName>
    </submittedName>
</protein>
<evidence type="ECO:0000313" key="2">
    <source>
        <dbReference type="Proteomes" id="UP000681722"/>
    </source>
</evidence>
<sequence>MRIRNRHEVATTNVKLNKIKDYDLTVAQRKNIIFQIGNFIKTTWDFRNAVLFEKSRKNIQI</sequence>
<feature type="non-terminal residue" evidence="1">
    <location>
        <position position="61"/>
    </location>
</feature>
<accession>A0A8S2QE37</accession>
<comment type="caution">
    <text evidence="1">The sequence shown here is derived from an EMBL/GenBank/DDBJ whole genome shotgun (WGS) entry which is preliminary data.</text>
</comment>
<evidence type="ECO:0000313" key="1">
    <source>
        <dbReference type="EMBL" id="CAF4099546.1"/>
    </source>
</evidence>